<evidence type="ECO:0000313" key="1">
    <source>
        <dbReference type="EMBL" id="GFM38110.1"/>
    </source>
</evidence>
<evidence type="ECO:0000313" key="2">
    <source>
        <dbReference type="Proteomes" id="UP000503820"/>
    </source>
</evidence>
<name>A0A7J0BWL8_9BACT</name>
<dbReference type="SUPFAM" id="SSF53448">
    <property type="entry name" value="Nucleotide-diphospho-sugar transferases"/>
    <property type="match status" value="1"/>
</dbReference>
<dbReference type="PANTHER" id="PTHR21485:SF3">
    <property type="entry name" value="N-ACYLNEURAMINATE CYTIDYLYLTRANSFERASE"/>
    <property type="match status" value="1"/>
</dbReference>
<dbReference type="PANTHER" id="PTHR21485">
    <property type="entry name" value="HAD SUPERFAMILY MEMBERS CMAS AND KDSC"/>
    <property type="match status" value="1"/>
</dbReference>
<dbReference type="AlphaFoldDB" id="A0A7J0BWL8"/>
<comment type="caution">
    <text evidence="1">The sequence shown here is derived from an EMBL/GenBank/DDBJ whole genome shotgun (WGS) entry which is preliminary data.</text>
</comment>
<proteinExistence type="predicted"/>
<evidence type="ECO:0008006" key="3">
    <source>
        <dbReference type="Google" id="ProtNLM"/>
    </source>
</evidence>
<dbReference type="GO" id="GO:0008781">
    <property type="term" value="F:N-acylneuraminate cytidylyltransferase activity"/>
    <property type="evidence" value="ECO:0007669"/>
    <property type="project" value="TreeGrafter"/>
</dbReference>
<accession>A0A7J0BWL8</accession>
<dbReference type="CDD" id="cd02513">
    <property type="entry name" value="CMP-NeuAc_Synthase"/>
    <property type="match status" value="1"/>
</dbReference>
<dbReference type="EMBL" id="BLVP01000035">
    <property type="protein sequence ID" value="GFM38110.1"/>
    <property type="molecule type" value="Genomic_DNA"/>
</dbReference>
<keyword evidence="2" id="KW-1185">Reference proteome</keyword>
<dbReference type="Gene3D" id="3.90.550.10">
    <property type="entry name" value="Spore Coat Polysaccharide Biosynthesis Protein SpsA, Chain A"/>
    <property type="match status" value="1"/>
</dbReference>
<gene>
    <name evidence="1" type="ORF">DSM19430T_27940</name>
</gene>
<reference evidence="1 2" key="1">
    <citation type="submission" date="2020-05" db="EMBL/GenBank/DDBJ databases">
        <title>Draft genome sequence of Desulfovibrio psychrotolerans JS1T.</title>
        <authorList>
            <person name="Ueno A."/>
            <person name="Tamazawa S."/>
            <person name="Tamamura S."/>
            <person name="Murakami T."/>
            <person name="Kiyama T."/>
            <person name="Inomata H."/>
            <person name="Amano Y."/>
            <person name="Miyakawa K."/>
            <person name="Tamaki H."/>
            <person name="Naganuma T."/>
            <person name="Kaneko K."/>
        </authorList>
    </citation>
    <scope>NUCLEOTIDE SEQUENCE [LARGE SCALE GENOMIC DNA]</scope>
    <source>
        <strain evidence="1 2">JS1</strain>
    </source>
</reference>
<dbReference type="RefSeq" id="WP_174410738.1">
    <property type="nucleotide sequence ID" value="NZ_BLVP01000035.1"/>
</dbReference>
<dbReference type="InterPro" id="IPR029044">
    <property type="entry name" value="Nucleotide-diphossugar_trans"/>
</dbReference>
<dbReference type="InterPro" id="IPR050793">
    <property type="entry name" value="CMP-NeuNAc_synthase"/>
</dbReference>
<dbReference type="Proteomes" id="UP000503820">
    <property type="component" value="Unassembled WGS sequence"/>
</dbReference>
<protein>
    <recommendedName>
        <fullName evidence="3">Acylneuraminate cytidylyltransferase</fullName>
    </recommendedName>
</protein>
<sequence>MKHHNTQCRILGVIPARGGSKRLPGKNIRPLGGRPLIQHIIETCSRSRLLTDCIVSTDSEAIRRAAMDAGAQAPFLRPDHLASDTANSQDVLRHALEFFAAQGNKYTHVVLMQPTSPLTRVETIDRCIERLLEDNRDMVFSADAVHVASRFMGTVDPQDTFLLRYPAADSTPEYVPTGNVYAMTARHAIEAPSLFSGNLAVVMVTREEAVDIDYEEDFVMAQIYFDKLNQNTQP</sequence>
<dbReference type="Pfam" id="PF02348">
    <property type="entry name" value="CTP_transf_3"/>
    <property type="match status" value="1"/>
</dbReference>
<dbReference type="InterPro" id="IPR003329">
    <property type="entry name" value="Cytidylyl_trans"/>
</dbReference>
<organism evidence="1 2">
    <name type="scientific">Desulfovibrio psychrotolerans</name>
    <dbReference type="NCBI Taxonomy" id="415242"/>
    <lineage>
        <taxon>Bacteria</taxon>
        <taxon>Pseudomonadati</taxon>
        <taxon>Thermodesulfobacteriota</taxon>
        <taxon>Desulfovibrionia</taxon>
        <taxon>Desulfovibrionales</taxon>
        <taxon>Desulfovibrionaceae</taxon>
        <taxon>Desulfovibrio</taxon>
    </lineage>
</organism>